<evidence type="ECO:0008006" key="4">
    <source>
        <dbReference type="Google" id="ProtNLM"/>
    </source>
</evidence>
<dbReference type="HOGENOM" id="CLU_2700822_0_0_14"/>
<proteinExistence type="predicted"/>
<dbReference type="EMBL" id="BA000026">
    <property type="protein sequence ID" value="BAC44394.1"/>
    <property type="molecule type" value="Genomic_DNA"/>
</dbReference>
<dbReference type="KEGG" id="mpe:MYPE6040"/>
<name>Q8EVG0_MALP2</name>
<reference evidence="2 3" key="1">
    <citation type="journal article" date="2002" name="Nucleic Acids Res.">
        <title>The complete genomic sequence of Mycoplasma penetrans, an intracellular bacterial pathogen in humans.</title>
        <authorList>
            <person name="Sasaki Y."/>
            <person name="Ishikawa J."/>
            <person name="Yamashita A."/>
            <person name="Oshima K."/>
            <person name="Kenri T."/>
            <person name="Furuya K."/>
            <person name="Yoshino C."/>
            <person name="Horino A."/>
            <person name="Shiba T."/>
            <person name="Sasaki T."/>
            <person name="Hattori M."/>
        </authorList>
    </citation>
    <scope>NUCLEOTIDE SEQUENCE [LARGE SCALE GENOMIC DNA]</scope>
    <source>
        <strain evidence="2 3">HF-2</strain>
    </source>
</reference>
<evidence type="ECO:0000313" key="2">
    <source>
        <dbReference type="EMBL" id="BAC44394.1"/>
    </source>
</evidence>
<sequence>MSKKRKLLFIIPLGIFAIGGPIVLTSCKPDPATYFANNKEETNPQLPDFSGGSGNNNNKPGGNFSGGGDERPY</sequence>
<dbReference type="PROSITE" id="PS51257">
    <property type="entry name" value="PROKAR_LIPOPROTEIN"/>
    <property type="match status" value="1"/>
</dbReference>
<gene>
    <name evidence="2" type="ordered locus">MYPE6040</name>
</gene>
<dbReference type="RefSeq" id="WP_011077426.1">
    <property type="nucleotide sequence ID" value="NC_004432.1"/>
</dbReference>
<evidence type="ECO:0000313" key="3">
    <source>
        <dbReference type="Proteomes" id="UP000002522"/>
    </source>
</evidence>
<dbReference type="InParanoid" id="Q8EVG0"/>
<keyword evidence="3" id="KW-1185">Reference proteome</keyword>
<dbReference type="AlphaFoldDB" id="Q8EVG0"/>
<dbReference type="Proteomes" id="UP000002522">
    <property type="component" value="Chromosome"/>
</dbReference>
<dbReference type="STRING" id="272633.gene:10731721"/>
<accession>Q8EVG0</accession>
<feature type="region of interest" description="Disordered" evidence="1">
    <location>
        <begin position="35"/>
        <end position="73"/>
    </location>
</feature>
<protein>
    <recommendedName>
        <fullName evidence="4">Lipoprotein</fullName>
    </recommendedName>
</protein>
<organism evidence="2 3">
    <name type="scientific">Malacoplasma penetrans (strain HF-2)</name>
    <name type="common">Mycoplasma penetrans</name>
    <dbReference type="NCBI Taxonomy" id="272633"/>
    <lineage>
        <taxon>Bacteria</taxon>
        <taxon>Bacillati</taxon>
        <taxon>Mycoplasmatota</taxon>
        <taxon>Mycoplasmoidales</taxon>
        <taxon>Mycoplasmoidaceae</taxon>
        <taxon>Malacoplasma</taxon>
    </lineage>
</organism>
<evidence type="ECO:0000256" key="1">
    <source>
        <dbReference type="SAM" id="MobiDB-lite"/>
    </source>
</evidence>